<dbReference type="AlphaFoldDB" id="A0A9D4EXA0"/>
<dbReference type="InterPro" id="IPR011598">
    <property type="entry name" value="bHLH_dom"/>
</dbReference>
<dbReference type="EMBL" id="JAIWYP010000008">
    <property type="protein sequence ID" value="KAH3785541.1"/>
    <property type="molecule type" value="Genomic_DNA"/>
</dbReference>
<evidence type="ECO:0000259" key="1">
    <source>
        <dbReference type="Pfam" id="PF00010"/>
    </source>
</evidence>
<gene>
    <name evidence="2" type="ORF">DPMN_163632</name>
    <name evidence="3" type="ORF">DPMN_163763</name>
</gene>
<dbReference type="SUPFAM" id="SSF47459">
    <property type="entry name" value="HLH, helix-loop-helix DNA-binding domain"/>
    <property type="match status" value="1"/>
</dbReference>
<feature type="domain" description="BHLH" evidence="1">
    <location>
        <begin position="7"/>
        <end position="33"/>
    </location>
</feature>
<accession>A0A9D4EXA0</accession>
<dbReference type="Gene3D" id="4.10.280.10">
    <property type="entry name" value="Helix-loop-helix DNA-binding domain"/>
    <property type="match status" value="1"/>
</dbReference>
<evidence type="ECO:0000313" key="2">
    <source>
        <dbReference type="EMBL" id="KAH3785541.1"/>
    </source>
</evidence>
<dbReference type="EMBL" id="JAIWYP010000008">
    <property type="protein sequence ID" value="KAH3785670.1"/>
    <property type="molecule type" value="Genomic_DNA"/>
</dbReference>
<evidence type="ECO:0000313" key="3">
    <source>
        <dbReference type="EMBL" id="KAH3785670.1"/>
    </source>
</evidence>
<reference evidence="3" key="1">
    <citation type="journal article" date="2019" name="bioRxiv">
        <title>The Genome of the Zebra Mussel, Dreissena polymorpha: A Resource for Invasive Species Research.</title>
        <authorList>
            <person name="McCartney M.A."/>
            <person name="Auch B."/>
            <person name="Kono T."/>
            <person name="Mallez S."/>
            <person name="Zhang Y."/>
            <person name="Obille A."/>
            <person name="Becker A."/>
            <person name="Abrahante J.E."/>
            <person name="Garbe J."/>
            <person name="Badalamenti J.P."/>
            <person name="Herman A."/>
            <person name="Mangelson H."/>
            <person name="Liachko I."/>
            <person name="Sullivan S."/>
            <person name="Sone E.D."/>
            <person name="Koren S."/>
            <person name="Silverstein K.A.T."/>
            <person name="Beckman K.B."/>
            <person name="Gohl D.M."/>
        </authorList>
    </citation>
    <scope>NUCLEOTIDE SEQUENCE</scope>
    <source>
        <strain evidence="3">Duluth1</strain>
        <tissue evidence="3">Whole animal</tissue>
    </source>
</reference>
<keyword evidence="4" id="KW-1185">Reference proteome</keyword>
<reference evidence="3" key="2">
    <citation type="submission" date="2020-11" db="EMBL/GenBank/DDBJ databases">
        <authorList>
            <person name="McCartney M.A."/>
            <person name="Auch B."/>
            <person name="Kono T."/>
            <person name="Mallez S."/>
            <person name="Becker A."/>
            <person name="Gohl D.M."/>
            <person name="Silverstein K.A.T."/>
            <person name="Koren S."/>
            <person name="Bechman K.B."/>
            <person name="Herman A."/>
            <person name="Abrahante J.E."/>
            <person name="Garbe J."/>
        </authorList>
    </citation>
    <scope>NUCLEOTIDE SEQUENCE</scope>
    <source>
        <strain evidence="3">Duluth1</strain>
        <tissue evidence="3">Whole animal</tissue>
    </source>
</reference>
<dbReference type="Pfam" id="PF00010">
    <property type="entry name" value="HLH"/>
    <property type="match status" value="1"/>
</dbReference>
<sequence>MCSSVLRSGKPLVEKQRRERINHSIDQLKRLITDTIREQVRHGVNVLLLFHTCY</sequence>
<evidence type="ECO:0000313" key="4">
    <source>
        <dbReference type="Proteomes" id="UP000828390"/>
    </source>
</evidence>
<comment type="caution">
    <text evidence="3">The sequence shown here is derived from an EMBL/GenBank/DDBJ whole genome shotgun (WGS) entry which is preliminary data.</text>
</comment>
<name>A0A9D4EXA0_DREPO</name>
<proteinExistence type="predicted"/>
<organism evidence="3 4">
    <name type="scientific">Dreissena polymorpha</name>
    <name type="common">Zebra mussel</name>
    <name type="synonym">Mytilus polymorpha</name>
    <dbReference type="NCBI Taxonomy" id="45954"/>
    <lineage>
        <taxon>Eukaryota</taxon>
        <taxon>Metazoa</taxon>
        <taxon>Spiralia</taxon>
        <taxon>Lophotrochozoa</taxon>
        <taxon>Mollusca</taxon>
        <taxon>Bivalvia</taxon>
        <taxon>Autobranchia</taxon>
        <taxon>Heteroconchia</taxon>
        <taxon>Euheterodonta</taxon>
        <taxon>Imparidentia</taxon>
        <taxon>Neoheterodontei</taxon>
        <taxon>Myida</taxon>
        <taxon>Dreissenoidea</taxon>
        <taxon>Dreissenidae</taxon>
        <taxon>Dreissena</taxon>
    </lineage>
</organism>
<protein>
    <recommendedName>
        <fullName evidence="1">BHLH domain-containing protein</fullName>
    </recommendedName>
</protein>
<dbReference type="Proteomes" id="UP000828390">
    <property type="component" value="Unassembled WGS sequence"/>
</dbReference>
<dbReference type="GO" id="GO:0046983">
    <property type="term" value="F:protein dimerization activity"/>
    <property type="evidence" value="ECO:0007669"/>
    <property type="project" value="InterPro"/>
</dbReference>
<dbReference type="InterPro" id="IPR036638">
    <property type="entry name" value="HLH_DNA-bd_sf"/>
</dbReference>